<keyword evidence="2" id="KW-1133">Transmembrane helix</keyword>
<evidence type="ECO:0000313" key="4">
    <source>
        <dbReference type="Proteomes" id="UP000603200"/>
    </source>
</evidence>
<dbReference type="Pfam" id="PF10067">
    <property type="entry name" value="DUF2306"/>
    <property type="match status" value="1"/>
</dbReference>
<reference evidence="3 4" key="1">
    <citation type="submission" date="2021-01" db="EMBL/GenBank/DDBJ databases">
        <title>Whole genome shotgun sequence of Actinoplanes humidus NBRC 14915.</title>
        <authorList>
            <person name="Komaki H."/>
            <person name="Tamura T."/>
        </authorList>
    </citation>
    <scope>NUCLEOTIDE SEQUENCE [LARGE SCALE GENOMIC DNA]</scope>
    <source>
        <strain evidence="3 4">NBRC 14915</strain>
    </source>
</reference>
<dbReference type="RefSeq" id="WP_203842754.1">
    <property type="nucleotide sequence ID" value="NZ_BAAATV010000024.1"/>
</dbReference>
<feature type="transmembrane region" description="Helical" evidence="2">
    <location>
        <begin position="16"/>
        <end position="38"/>
    </location>
</feature>
<feature type="transmembrane region" description="Helical" evidence="2">
    <location>
        <begin position="155"/>
        <end position="176"/>
    </location>
</feature>
<feature type="transmembrane region" description="Helical" evidence="2">
    <location>
        <begin position="116"/>
        <end position="134"/>
    </location>
</feature>
<dbReference type="EMBL" id="BOMN01000129">
    <property type="protein sequence ID" value="GIE25828.1"/>
    <property type="molecule type" value="Genomic_DNA"/>
</dbReference>
<feature type="transmembrane region" description="Helical" evidence="2">
    <location>
        <begin position="188"/>
        <end position="209"/>
    </location>
</feature>
<name>A0ABQ4A4T0_9ACTN</name>
<feature type="transmembrane region" description="Helical" evidence="2">
    <location>
        <begin position="50"/>
        <end position="73"/>
    </location>
</feature>
<proteinExistence type="predicted"/>
<sequence length="235" mass="26037">MSTAVISRTARRRRWWFLWSLLALSATGITALFVPPYLHGSSAVPIDRAIVGYYASLVIHALPAGLTLIIGPWQFIPKLRARFPRVHRVSGRVYLISVVAASAAAAYAAAVTPSGFPLQVAFYMLIVAWLYTAAQGYRTIRRRDIQQHRIWMVRSYALTFAAVTLRVYLLAGQALLHSVDFRDLYTASAWAGLLGNVFIAEYFIIPRLLTPRARRRQTPAPGPSSAISPALSPQS</sequence>
<comment type="caution">
    <text evidence="3">The sequence shown here is derived from an EMBL/GenBank/DDBJ whole genome shotgun (WGS) entry which is preliminary data.</text>
</comment>
<evidence type="ECO:0000256" key="1">
    <source>
        <dbReference type="SAM" id="MobiDB-lite"/>
    </source>
</evidence>
<keyword evidence="2" id="KW-0812">Transmembrane</keyword>
<dbReference type="Proteomes" id="UP000603200">
    <property type="component" value="Unassembled WGS sequence"/>
</dbReference>
<accession>A0ABQ4A4T0</accession>
<feature type="region of interest" description="Disordered" evidence="1">
    <location>
        <begin position="215"/>
        <end position="235"/>
    </location>
</feature>
<evidence type="ECO:0008006" key="5">
    <source>
        <dbReference type="Google" id="ProtNLM"/>
    </source>
</evidence>
<evidence type="ECO:0000313" key="3">
    <source>
        <dbReference type="EMBL" id="GIE25828.1"/>
    </source>
</evidence>
<evidence type="ECO:0000256" key="2">
    <source>
        <dbReference type="SAM" id="Phobius"/>
    </source>
</evidence>
<gene>
    <name evidence="3" type="ORF">Ahu01nite_089300</name>
</gene>
<feature type="compositionally biased region" description="Low complexity" evidence="1">
    <location>
        <begin position="223"/>
        <end position="235"/>
    </location>
</feature>
<protein>
    <recommendedName>
        <fullName evidence="5">Membrane protein DUF2306</fullName>
    </recommendedName>
</protein>
<keyword evidence="2" id="KW-0472">Membrane</keyword>
<feature type="transmembrane region" description="Helical" evidence="2">
    <location>
        <begin position="93"/>
        <end position="110"/>
    </location>
</feature>
<keyword evidence="4" id="KW-1185">Reference proteome</keyword>
<organism evidence="3 4">
    <name type="scientific">Winogradskya humida</name>
    <dbReference type="NCBI Taxonomy" id="113566"/>
    <lineage>
        <taxon>Bacteria</taxon>
        <taxon>Bacillati</taxon>
        <taxon>Actinomycetota</taxon>
        <taxon>Actinomycetes</taxon>
        <taxon>Micromonosporales</taxon>
        <taxon>Micromonosporaceae</taxon>
        <taxon>Winogradskya</taxon>
    </lineage>
</organism>
<dbReference type="InterPro" id="IPR018750">
    <property type="entry name" value="DUF2306_membrane"/>
</dbReference>